<reference evidence="2 3" key="1">
    <citation type="submission" date="2015-11" db="EMBL/GenBank/DDBJ databases">
        <title>Expanding the genomic diversity of Burkholderia species for the development of highly accurate diagnostics.</title>
        <authorList>
            <person name="Sahl J."/>
            <person name="Keim P."/>
            <person name="Wagner D."/>
        </authorList>
    </citation>
    <scope>NUCLEOTIDE SEQUENCE [LARGE SCALE GENOMIC DNA]</scope>
    <source>
        <strain evidence="2 3">MSMB782WGS</strain>
    </source>
</reference>
<proteinExistence type="predicted"/>
<accession>A0A108C7F0</accession>
<dbReference type="Gene3D" id="2.40.50.230">
    <property type="entry name" value="Gp5 N-terminal domain"/>
    <property type="match status" value="1"/>
</dbReference>
<comment type="caution">
    <text evidence="2">The sequence shown here is derived from an EMBL/GenBank/DDBJ whole genome shotgun (WGS) entry which is preliminary data.</text>
</comment>
<feature type="domain" description="Gp5/Type VI secretion system Vgr protein OB-fold" evidence="1">
    <location>
        <begin position="18"/>
        <end position="85"/>
    </location>
</feature>
<dbReference type="EMBL" id="LPLU01000110">
    <property type="protein sequence ID" value="KWK69545.1"/>
    <property type="molecule type" value="Genomic_DNA"/>
</dbReference>
<dbReference type="Proteomes" id="UP000065504">
    <property type="component" value="Unassembled WGS sequence"/>
</dbReference>
<dbReference type="InterPro" id="IPR013046">
    <property type="entry name" value="GpV/Gp45"/>
</dbReference>
<dbReference type="AlphaFoldDB" id="A0A108C7F0"/>
<dbReference type="Pfam" id="PF04717">
    <property type="entry name" value="Phage_base_V"/>
    <property type="match status" value="1"/>
</dbReference>
<name>A0A108C7F0_9BURK</name>
<evidence type="ECO:0000313" key="2">
    <source>
        <dbReference type="EMBL" id="KWK69545.1"/>
    </source>
</evidence>
<sequence length="226" mass="24046">MSDYELGEIDRRMACMVQHGTVEGVTYQPPMCRVRIGAWVSDLMPWKTAAAGAVRFWRPPSVGEQATMVAPSGDLAGAYAIPGYYSDQHGGSARTSPAETAWDYPDGASEVYDHEKHEYRVDVPAGGRIVFRIGGTELELRADGVTLRTQQLLGDIPDSTFTGNTTTEKLLTFNGGMQGKGGAAGGPAVQVNGGARYTGDVDIGGKSFLRHSHMEQGDGAPVSPPL</sequence>
<dbReference type="NCBIfam" id="TIGR01644">
    <property type="entry name" value="phage_P2_V"/>
    <property type="match status" value="1"/>
</dbReference>
<dbReference type="InterPro" id="IPR006531">
    <property type="entry name" value="Gp5/Vgr_OB"/>
</dbReference>
<evidence type="ECO:0000259" key="1">
    <source>
        <dbReference type="Pfam" id="PF04717"/>
    </source>
</evidence>
<dbReference type="InterPro" id="IPR037026">
    <property type="entry name" value="Vgr_OB-fold_dom_sf"/>
</dbReference>
<dbReference type="RefSeq" id="WP_059553393.1">
    <property type="nucleotide sequence ID" value="NZ_LOVF01000063.1"/>
</dbReference>
<gene>
    <name evidence="2" type="ORF">WM16_23215</name>
</gene>
<protein>
    <submittedName>
        <fullName evidence="2">Baseplate assembly protein</fullName>
    </submittedName>
</protein>
<evidence type="ECO:0000313" key="3">
    <source>
        <dbReference type="Proteomes" id="UP000065504"/>
    </source>
</evidence>
<organism evidence="2 3">
    <name type="scientific">Burkholderia ubonensis</name>
    <dbReference type="NCBI Taxonomy" id="101571"/>
    <lineage>
        <taxon>Bacteria</taxon>
        <taxon>Pseudomonadati</taxon>
        <taxon>Pseudomonadota</taxon>
        <taxon>Betaproteobacteria</taxon>
        <taxon>Burkholderiales</taxon>
        <taxon>Burkholderiaceae</taxon>
        <taxon>Burkholderia</taxon>
        <taxon>Burkholderia cepacia complex</taxon>
    </lineage>
</organism>